<sequence length="394" mass="45329">MVLSFVVCLAYTLFLHPRMREQSIDFTVERSADSLKTFGTLSLIKGGIEAGKSIPVLSAVIGYAEPIEELIDILWRLSLFSYVLNQILGLYTSLGFIPGLSIVLVLLYLLVFLCARLWPQSGAYRSTVHFLRRPLLRTLFRCALFLAVVLPLYILLSSAFYRYYEKAFIEPEYLALTAMFADVRELSEQLEQKQGEEMLLQNELGARIEQNRELAEGLAEEMGILDRDIAAREKVRGWFQSKDPEQLELEARRRQLARQRRELLETTIRESRELARSQGKGTAGLSDIVFDYLKEFKDYTQAYRQAFLRLMSAEGQQIIRNYIFNSLVLSTLYFVVFPLLMFLLVRSMVKGSETSELRHFSRELKELSAQVRSLKAEGGIAQESKRRALEGREK</sequence>
<keyword evidence="2" id="KW-0812">Transmembrane</keyword>
<keyword evidence="4" id="KW-1185">Reference proteome</keyword>
<feature type="transmembrane region" description="Helical" evidence="2">
    <location>
        <begin position="139"/>
        <end position="161"/>
    </location>
</feature>
<dbReference type="Proteomes" id="UP001228690">
    <property type="component" value="Chromosome"/>
</dbReference>
<feature type="coiled-coil region" evidence="1">
    <location>
        <begin position="176"/>
        <end position="203"/>
    </location>
</feature>
<feature type="transmembrane region" description="Helical" evidence="2">
    <location>
        <begin position="96"/>
        <end position="118"/>
    </location>
</feature>
<keyword evidence="1" id="KW-0175">Coiled coil</keyword>
<gene>
    <name evidence="3" type="ORF">P0082_10445</name>
</gene>
<organism evidence="3 4">
    <name type="scientific">Candidatus Haliotispira prima</name>
    <dbReference type="NCBI Taxonomy" id="3034016"/>
    <lineage>
        <taxon>Bacteria</taxon>
        <taxon>Pseudomonadati</taxon>
        <taxon>Spirochaetota</taxon>
        <taxon>Spirochaetia</taxon>
        <taxon>Spirochaetales</taxon>
        <taxon>Spirochaetaceae</taxon>
        <taxon>Candidatus Haliotispira</taxon>
    </lineage>
</organism>
<accession>A0ABY8MGA2</accession>
<keyword evidence="2" id="KW-1133">Transmembrane helix</keyword>
<keyword evidence="2" id="KW-0472">Membrane</keyword>
<evidence type="ECO:0000256" key="2">
    <source>
        <dbReference type="SAM" id="Phobius"/>
    </source>
</evidence>
<evidence type="ECO:0000313" key="3">
    <source>
        <dbReference type="EMBL" id="WGK68891.1"/>
    </source>
</evidence>
<proteinExistence type="predicted"/>
<reference evidence="3 4" key="1">
    <citation type="submission" date="2023-04" db="EMBL/GenBank/DDBJ databases">
        <title>Spirochaete genome identified in red abalone sample constitutes a novel genus.</title>
        <authorList>
            <person name="Sharma S.P."/>
            <person name="Purcell C.M."/>
            <person name="Hyde J.R."/>
            <person name="Severin A.J."/>
        </authorList>
    </citation>
    <scope>NUCLEOTIDE SEQUENCE [LARGE SCALE GENOMIC DNA]</scope>
    <source>
        <strain evidence="3 4">SP-2023</strain>
    </source>
</reference>
<dbReference type="EMBL" id="CP123443">
    <property type="protein sequence ID" value="WGK68891.1"/>
    <property type="molecule type" value="Genomic_DNA"/>
</dbReference>
<protein>
    <submittedName>
        <fullName evidence="3">Uncharacterized protein</fullName>
    </submittedName>
</protein>
<feature type="transmembrane region" description="Helical" evidence="2">
    <location>
        <begin position="322"/>
        <end position="345"/>
    </location>
</feature>
<name>A0ABY8MGA2_9SPIO</name>
<evidence type="ECO:0000256" key="1">
    <source>
        <dbReference type="SAM" id="Coils"/>
    </source>
</evidence>
<evidence type="ECO:0000313" key="4">
    <source>
        <dbReference type="Proteomes" id="UP001228690"/>
    </source>
</evidence>
<dbReference type="RefSeq" id="WP_326927078.1">
    <property type="nucleotide sequence ID" value="NZ_CP123443.1"/>
</dbReference>